<dbReference type="SUPFAM" id="SSF51735">
    <property type="entry name" value="NAD(P)-binding Rossmann-fold domains"/>
    <property type="match status" value="1"/>
</dbReference>
<dbReference type="GO" id="GO:0016491">
    <property type="term" value="F:oxidoreductase activity"/>
    <property type="evidence" value="ECO:0007669"/>
    <property type="project" value="UniProtKB-KW"/>
</dbReference>
<dbReference type="InterPro" id="IPR051609">
    <property type="entry name" value="NmrA/Isoflavone_reductase-like"/>
</dbReference>
<dbReference type="EMBL" id="ACFW01000015">
    <property type="protein sequence ID" value="EER28555.1"/>
    <property type="molecule type" value="Genomic_DNA"/>
</dbReference>
<evidence type="ECO:0000313" key="6">
    <source>
        <dbReference type="Proteomes" id="UP000009084"/>
    </source>
</evidence>
<dbReference type="PANTHER" id="PTHR47706:SF4">
    <property type="entry name" value="NMRA-LIKE DOMAIN-CONTAINING PROTEIN"/>
    <property type="match status" value="1"/>
</dbReference>
<gene>
    <name evidence="5" type="ORF">CPC735_064280</name>
</gene>
<dbReference type="VEuPathDB" id="FungiDB:CPC735_064280"/>
<evidence type="ECO:0000313" key="5">
    <source>
        <dbReference type="EMBL" id="EER28555.1"/>
    </source>
</evidence>
<reference evidence="5 6" key="1">
    <citation type="journal article" date="2009" name="Genome Res.">
        <title>Comparative genomic analyses of the human fungal pathogens Coccidioides and their relatives.</title>
        <authorList>
            <person name="Sharpton T.J."/>
            <person name="Stajich J.E."/>
            <person name="Rounsley S.D."/>
            <person name="Gardner M.J."/>
            <person name="Wortman J.R."/>
            <person name="Jordar V.S."/>
            <person name="Maiti R."/>
            <person name="Kodira C.D."/>
            <person name="Neafsey D.E."/>
            <person name="Zeng Q."/>
            <person name="Hung C.-Y."/>
            <person name="McMahan C."/>
            <person name="Muszewska A."/>
            <person name="Grynberg M."/>
            <person name="Mandel M.A."/>
            <person name="Kellner E.M."/>
            <person name="Barker B.M."/>
            <person name="Galgiani J.N."/>
            <person name="Orbach M.J."/>
            <person name="Kirkland T.N."/>
            <person name="Cole G.T."/>
            <person name="Henn M.R."/>
            <person name="Birren B.W."/>
            <person name="Taylor J.W."/>
        </authorList>
    </citation>
    <scope>NUCLEOTIDE SEQUENCE [LARGE SCALE GENOMIC DNA]</scope>
    <source>
        <strain evidence="6">C735</strain>
    </source>
</reference>
<dbReference type="Gene3D" id="3.90.25.10">
    <property type="entry name" value="UDP-galactose 4-epimerase, domain 1"/>
    <property type="match status" value="1"/>
</dbReference>
<sequence>MVHIAIVGAGNVGREIVEELAAQGKHQITVFSRKAELPEFSNPGIAVKRVDYKNRDELVDSLKGVNTVLSFVSNDPESKTQKALIDACIAAGVRRFAPSEWGLRSDAYLPGQEFKREVHRYLQDINADRQVLEYCLFQPGLFMNYLAYPYKTTQYLHITPLFLSVKEKQAIQVDDGADWLVFTDIQDMAKVVARAIDYQGNWPEIGGMVGSRIRMKDLIKLVENVLVDKKKKNKMKLTESGESLTIHTVKREDLEKGQAHLPWVPPLSHPKIPVEQQEAVARRMFPEFLMAGVRGDTDVEPSWNKIMPDYEFTDIEALLRRALPQKS</sequence>
<name>C5P4D7_COCP7</name>
<dbReference type="InterPro" id="IPR045312">
    <property type="entry name" value="PCBER-like"/>
</dbReference>
<dbReference type="Gene3D" id="3.40.50.720">
    <property type="entry name" value="NAD(P)-binding Rossmann-like Domain"/>
    <property type="match status" value="1"/>
</dbReference>
<feature type="domain" description="NmrA-like" evidence="4">
    <location>
        <begin position="4"/>
        <end position="225"/>
    </location>
</feature>
<keyword evidence="3" id="KW-0560">Oxidoreductase</keyword>
<dbReference type="OrthoDB" id="10000533at2759"/>
<dbReference type="PANTHER" id="PTHR47706">
    <property type="entry name" value="NMRA-LIKE FAMILY PROTEIN"/>
    <property type="match status" value="1"/>
</dbReference>
<dbReference type="Proteomes" id="UP000009084">
    <property type="component" value="Unassembled WGS sequence"/>
</dbReference>
<comment type="similarity">
    <text evidence="1">Belongs to the NmrA-type oxidoreductase family. Isoflavone reductase subfamily.</text>
</comment>
<accession>C5P4D7</accession>
<dbReference type="AlphaFoldDB" id="C5P4D7"/>
<evidence type="ECO:0000256" key="1">
    <source>
        <dbReference type="ARBA" id="ARBA00005725"/>
    </source>
</evidence>
<comment type="caution">
    <text evidence="5">The sequence shown here is derived from an EMBL/GenBank/DDBJ whole genome shotgun (WGS) entry which is preliminary data.</text>
</comment>
<dbReference type="HOGENOM" id="CLU_044876_0_2_1"/>
<dbReference type="InterPro" id="IPR008030">
    <property type="entry name" value="NmrA-like"/>
</dbReference>
<proteinExistence type="inferred from homology"/>
<dbReference type="Pfam" id="PF05368">
    <property type="entry name" value="NmrA"/>
    <property type="match status" value="1"/>
</dbReference>
<dbReference type="CDD" id="cd05259">
    <property type="entry name" value="PCBER_SDR_a"/>
    <property type="match status" value="1"/>
</dbReference>
<organism evidence="5 6">
    <name type="scientific">Coccidioides posadasii (strain C735)</name>
    <name type="common">Valley fever fungus</name>
    <dbReference type="NCBI Taxonomy" id="222929"/>
    <lineage>
        <taxon>Eukaryota</taxon>
        <taxon>Fungi</taxon>
        <taxon>Dikarya</taxon>
        <taxon>Ascomycota</taxon>
        <taxon>Pezizomycotina</taxon>
        <taxon>Eurotiomycetes</taxon>
        <taxon>Eurotiomycetidae</taxon>
        <taxon>Onygenales</taxon>
        <taxon>Onygenaceae</taxon>
        <taxon>Coccidioides</taxon>
    </lineage>
</organism>
<protein>
    <submittedName>
        <fullName evidence="5">NmrA-like family protein</fullName>
    </submittedName>
</protein>
<evidence type="ECO:0000256" key="2">
    <source>
        <dbReference type="ARBA" id="ARBA00022857"/>
    </source>
</evidence>
<evidence type="ECO:0000259" key="4">
    <source>
        <dbReference type="Pfam" id="PF05368"/>
    </source>
</evidence>
<dbReference type="InterPro" id="IPR036291">
    <property type="entry name" value="NAD(P)-bd_dom_sf"/>
</dbReference>
<keyword evidence="2" id="KW-0521">NADP</keyword>
<evidence type="ECO:0000256" key="3">
    <source>
        <dbReference type="ARBA" id="ARBA00023002"/>
    </source>
</evidence>